<dbReference type="PANTHER" id="PTHR42748">
    <property type="entry name" value="NITROGEN METABOLITE REPRESSION PROTEIN NMRA FAMILY MEMBER"/>
    <property type="match status" value="1"/>
</dbReference>
<dbReference type="PANTHER" id="PTHR42748:SF3">
    <property type="entry name" value="BLL4366 PROTEIN"/>
    <property type="match status" value="1"/>
</dbReference>
<evidence type="ECO:0000313" key="4">
    <source>
        <dbReference type="Proteomes" id="UP000188929"/>
    </source>
</evidence>
<dbReference type="InterPro" id="IPR016040">
    <property type="entry name" value="NAD(P)-bd_dom"/>
</dbReference>
<evidence type="ECO:0000256" key="1">
    <source>
        <dbReference type="ARBA" id="ARBA00022857"/>
    </source>
</evidence>
<dbReference type="AlphaFoldDB" id="A0A1V2II89"/>
<keyword evidence="1" id="KW-0521">NADP</keyword>
<dbReference type="RefSeq" id="WP_076813672.1">
    <property type="nucleotide sequence ID" value="NZ_MOMC01000008.1"/>
</dbReference>
<dbReference type="SUPFAM" id="SSF51735">
    <property type="entry name" value="NAD(P)-binding Rossmann-fold domains"/>
    <property type="match status" value="1"/>
</dbReference>
<protein>
    <submittedName>
        <fullName evidence="3">LysR family transcriptional regulator</fullName>
    </submittedName>
</protein>
<dbReference type="OrthoDB" id="9771302at2"/>
<dbReference type="InterPro" id="IPR051164">
    <property type="entry name" value="NmrA-like_oxidored"/>
</dbReference>
<dbReference type="STRING" id="1834516.BL253_04245"/>
<dbReference type="Proteomes" id="UP000188929">
    <property type="component" value="Unassembled WGS sequence"/>
</dbReference>
<keyword evidence="4" id="KW-1185">Reference proteome</keyword>
<feature type="domain" description="NAD(P)-binding" evidence="2">
    <location>
        <begin position="7"/>
        <end position="171"/>
    </location>
</feature>
<dbReference type="Pfam" id="PF13460">
    <property type="entry name" value="NAD_binding_10"/>
    <property type="match status" value="1"/>
</dbReference>
<reference evidence="4" key="1">
    <citation type="submission" date="2016-10" db="EMBL/GenBank/DDBJ databases">
        <title>Frankia sp. NRRL B-16386 Genome sequencing.</title>
        <authorList>
            <person name="Ghodhbane-Gtari F."/>
            <person name="Swanson E."/>
            <person name="Gueddou A."/>
            <person name="Hezbri K."/>
            <person name="Ktari K."/>
            <person name="Nouioui I."/>
            <person name="Morris K."/>
            <person name="Simpson S."/>
            <person name="Abebe-Akele F."/>
            <person name="Thomas K."/>
            <person name="Gtari M."/>
            <person name="Tisa L.S."/>
        </authorList>
    </citation>
    <scope>NUCLEOTIDE SEQUENCE [LARGE SCALE GENOMIC DNA]</scope>
    <source>
        <strain evidence="4">NRRL B-16386</strain>
    </source>
</reference>
<comment type="caution">
    <text evidence="3">The sequence shown here is derived from an EMBL/GenBank/DDBJ whole genome shotgun (WGS) entry which is preliminary data.</text>
</comment>
<dbReference type="EMBL" id="MOMC01000008">
    <property type="protein sequence ID" value="ONH32903.1"/>
    <property type="molecule type" value="Genomic_DNA"/>
</dbReference>
<dbReference type="InterPro" id="IPR036291">
    <property type="entry name" value="NAD(P)-bd_dom_sf"/>
</dbReference>
<evidence type="ECO:0000259" key="2">
    <source>
        <dbReference type="Pfam" id="PF13460"/>
    </source>
</evidence>
<accession>A0A1V2II89</accession>
<dbReference type="Gene3D" id="3.40.50.720">
    <property type="entry name" value="NAD(P)-binding Rossmann-like Domain"/>
    <property type="match status" value="1"/>
</dbReference>
<sequence>MKIAVIGTGLIGSQVARKLAAAGHEVGAHSRETGVDLLTGAGLDDALRGAEVVVNLTNSPTFDEASLEFFRTSVTNLLGASERAGASHSVALSIVGVDQVPDLAYYRAKTLQEDLVKAGPIPYSIVRATQFMEFVPAVLTWTADGDVVRLPATPIQPIAAAEVADAVAEVAAGAPLRAAREVGGPDVFTLDELGRITLAATGDSRQVVVDDTAGMFAAVKGDVLTTSEGAHIAAIHYRDWLRSR</sequence>
<evidence type="ECO:0000313" key="3">
    <source>
        <dbReference type="EMBL" id="ONH32903.1"/>
    </source>
</evidence>
<proteinExistence type="predicted"/>
<gene>
    <name evidence="3" type="ORF">BL253_04245</name>
</gene>
<name>A0A1V2II89_9ACTN</name>
<organism evidence="3 4">
    <name type="scientific">Pseudofrankia asymbiotica</name>
    <dbReference type="NCBI Taxonomy" id="1834516"/>
    <lineage>
        <taxon>Bacteria</taxon>
        <taxon>Bacillati</taxon>
        <taxon>Actinomycetota</taxon>
        <taxon>Actinomycetes</taxon>
        <taxon>Frankiales</taxon>
        <taxon>Frankiaceae</taxon>
        <taxon>Pseudofrankia</taxon>
    </lineage>
</organism>